<name>A0A8S0U1T3_OLEEU</name>
<keyword evidence="2" id="KW-0143">Chaperone</keyword>
<comment type="similarity">
    <text evidence="1 3">Belongs to the nucleosome assembly protein (NAP) family.</text>
</comment>
<evidence type="ECO:0000256" key="4">
    <source>
        <dbReference type="SAM" id="MobiDB-lite"/>
    </source>
</evidence>
<dbReference type="GO" id="GO:0042393">
    <property type="term" value="F:histone binding"/>
    <property type="evidence" value="ECO:0007669"/>
    <property type="project" value="UniProtKB-ARBA"/>
</dbReference>
<proteinExistence type="inferred from homology"/>
<dbReference type="EMBL" id="CACTIH010007387">
    <property type="protein sequence ID" value="CAA3012022.1"/>
    <property type="molecule type" value="Genomic_DNA"/>
</dbReference>
<protein>
    <submittedName>
        <fullName evidence="5">Nucleosome assembly NAP-1</fullName>
    </submittedName>
</protein>
<keyword evidence="6" id="KW-1185">Reference proteome</keyword>
<dbReference type="GO" id="GO:0006334">
    <property type="term" value="P:nucleosome assembly"/>
    <property type="evidence" value="ECO:0007669"/>
    <property type="project" value="InterPro"/>
</dbReference>
<evidence type="ECO:0000256" key="2">
    <source>
        <dbReference type="ARBA" id="ARBA00023186"/>
    </source>
</evidence>
<organism evidence="5 6">
    <name type="scientific">Olea europaea subsp. europaea</name>
    <dbReference type="NCBI Taxonomy" id="158383"/>
    <lineage>
        <taxon>Eukaryota</taxon>
        <taxon>Viridiplantae</taxon>
        <taxon>Streptophyta</taxon>
        <taxon>Embryophyta</taxon>
        <taxon>Tracheophyta</taxon>
        <taxon>Spermatophyta</taxon>
        <taxon>Magnoliopsida</taxon>
        <taxon>eudicotyledons</taxon>
        <taxon>Gunneridae</taxon>
        <taxon>Pentapetalae</taxon>
        <taxon>asterids</taxon>
        <taxon>lamiids</taxon>
        <taxon>Lamiales</taxon>
        <taxon>Oleaceae</taxon>
        <taxon>Oleeae</taxon>
        <taxon>Olea</taxon>
    </lineage>
</organism>
<comment type="caution">
    <text evidence="5">The sequence shown here is derived from an EMBL/GenBank/DDBJ whole genome shotgun (WGS) entry which is preliminary data.</text>
</comment>
<feature type="non-terminal residue" evidence="5">
    <location>
        <position position="133"/>
    </location>
</feature>
<dbReference type="Gene3D" id="3.30.1120.90">
    <property type="entry name" value="Nucleosome assembly protein"/>
    <property type="match status" value="2"/>
</dbReference>
<dbReference type="AlphaFoldDB" id="A0A8S0U1T3"/>
<evidence type="ECO:0000256" key="3">
    <source>
        <dbReference type="RuleBase" id="RU003876"/>
    </source>
</evidence>
<feature type="region of interest" description="Disordered" evidence="4">
    <location>
        <begin position="111"/>
        <end position="133"/>
    </location>
</feature>
<reference evidence="5 6" key="1">
    <citation type="submission" date="2019-12" db="EMBL/GenBank/DDBJ databases">
        <authorList>
            <person name="Alioto T."/>
            <person name="Alioto T."/>
            <person name="Gomez Garrido J."/>
        </authorList>
    </citation>
    <scope>NUCLEOTIDE SEQUENCE [LARGE SCALE GENOMIC DNA]</scope>
</reference>
<evidence type="ECO:0000313" key="5">
    <source>
        <dbReference type="EMBL" id="CAA3012022.1"/>
    </source>
</evidence>
<dbReference type="InterPro" id="IPR037231">
    <property type="entry name" value="NAP-like_sf"/>
</dbReference>
<dbReference type="PANTHER" id="PTHR11875">
    <property type="entry name" value="TESTIS-SPECIFIC Y-ENCODED PROTEIN"/>
    <property type="match status" value="1"/>
</dbReference>
<dbReference type="GO" id="GO:0005634">
    <property type="term" value="C:nucleus"/>
    <property type="evidence" value="ECO:0007669"/>
    <property type="project" value="InterPro"/>
</dbReference>
<dbReference type="InterPro" id="IPR002164">
    <property type="entry name" value="NAP_family"/>
</dbReference>
<dbReference type="Pfam" id="PF00956">
    <property type="entry name" value="NAP"/>
    <property type="match status" value="2"/>
</dbReference>
<evidence type="ECO:0000256" key="1">
    <source>
        <dbReference type="ARBA" id="ARBA00009947"/>
    </source>
</evidence>
<dbReference type="OrthoDB" id="1748596at2759"/>
<evidence type="ECO:0000313" key="6">
    <source>
        <dbReference type="Proteomes" id="UP000594638"/>
    </source>
</evidence>
<dbReference type="GO" id="GO:0000724">
    <property type="term" value="P:double-strand break repair via homologous recombination"/>
    <property type="evidence" value="ECO:0007669"/>
    <property type="project" value="UniProtKB-ARBA"/>
</dbReference>
<gene>
    <name evidence="5" type="ORF">OLEA9_A079978</name>
</gene>
<dbReference type="Proteomes" id="UP000594638">
    <property type="component" value="Unassembled WGS sequence"/>
</dbReference>
<accession>A0A8S0U1T3</accession>
<dbReference type="SUPFAM" id="SSF143113">
    <property type="entry name" value="NAP-like"/>
    <property type="match status" value="1"/>
</dbReference>
<sequence>MISEHDEAAPRFLKDIKLSRVDNPKGVQLTFHFDTNPYFKNSILTTTYHLIDEEKAVGPPEVPEEDEDIDEDAAGELQNLMEQDYDVGSTIRDKVILHTVSWFTGDAAIDEYGDIVDDDNDEDEDEDETKNRS</sequence>
<dbReference type="Gramene" id="OE9A079978T1">
    <property type="protein sequence ID" value="OE9A079978C1"/>
    <property type="gene ID" value="OE9A079978"/>
</dbReference>